<evidence type="ECO:0000313" key="10">
    <source>
        <dbReference type="Proteomes" id="UP000243706"/>
    </source>
</evidence>
<comment type="similarity">
    <text evidence="4 6">Belongs to the GART family.</text>
</comment>
<dbReference type="UniPathway" id="UPA00074">
    <property type="reaction ID" value="UER00126"/>
</dbReference>
<feature type="binding site" evidence="6">
    <location>
        <begin position="91"/>
        <end position="94"/>
    </location>
    <ligand>
        <name>(6R)-10-formyltetrahydrofolate</name>
        <dbReference type="ChEBI" id="CHEBI:195366"/>
    </ligand>
</feature>
<feature type="binding site" evidence="6">
    <location>
        <begin position="12"/>
        <end position="14"/>
    </location>
    <ligand>
        <name>N(1)-(5-phospho-beta-D-ribosyl)glycinamide</name>
        <dbReference type="ChEBI" id="CHEBI:143788"/>
    </ligand>
</feature>
<evidence type="ECO:0000313" key="9">
    <source>
        <dbReference type="EMBL" id="SNW01379.1"/>
    </source>
</evidence>
<dbReference type="GO" id="GO:0005829">
    <property type="term" value="C:cytosol"/>
    <property type="evidence" value="ECO:0007669"/>
    <property type="project" value="TreeGrafter"/>
</dbReference>
<dbReference type="PANTHER" id="PTHR43369">
    <property type="entry name" value="PHOSPHORIBOSYLGLYCINAMIDE FORMYLTRANSFERASE"/>
    <property type="match status" value="1"/>
</dbReference>
<reference evidence="8" key="4">
    <citation type="submission" date="2024-05" db="EMBL/GenBank/DDBJ databases">
        <authorList>
            <person name="Sun Q."/>
            <person name="Sedlacek I."/>
        </authorList>
    </citation>
    <scope>NUCLEOTIDE SEQUENCE</scope>
    <source>
        <strain evidence="8">CCM 4175</strain>
    </source>
</reference>
<feature type="binding site" evidence="6">
    <location>
        <position position="108"/>
    </location>
    <ligand>
        <name>(6R)-10-formyltetrahydrofolate</name>
        <dbReference type="ChEBI" id="CHEBI:195366"/>
    </ligand>
</feature>
<organism evidence="9 10">
    <name type="scientific">Staphylococcus muscae</name>
    <dbReference type="NCBI Taxonomy" id="1294"/>
    <lineage>
        <taxon>Bacteria</taxon>
        <taxon>Bacillati</taxon>
        <taxon>Bacillota</taxon>
        <taxon>Bacilli</taxon>
        <taxon>Bacillales</taxon>
        <taxon>Staphylococcaceae</taxon>
        <taxon>Staphylococcus</taxon>
    </lineage>
</organism>
<dbReference type="CDD" id="cd08645">
    <property type="entry name" value="FMT_core_GART"/>
    <property type="match status" value="1"/>
</dbReference>
<protein>
    <recommendedName>
        <fullName evidence="6">Phosphoribosylglycinamide formyltransferase</fullName>
        <ecNumber evidence="6">2.1.2.2</ecNumber>
    </recommendedName>
    <alternativeName>
        <fullName evidence="6">5'-phosphoribosylglycinamide transformylase</fullName>
    </alternativeName>
    <alternativeName>
        <fullName evidence="6">GAR transformylase</fullName>
        <shortName evidence="6">GART</shortName>
    </alternativeName>
</protein>
<comment type="catalytic activity">
    <reaction evidence="5 6">
        <text>N(1)-(5-phospho-beta-D-ribosyl)glycinamide + (6R)-10-formyltetrahydrofolate = N(2)-formyl-N(1)-(5-phospho-beta-D-ribosyl)glycinamide + (6S)-5,6,7,8-tetrahydrofolate + H(+)</text>
        <dbReference type="Rhea" id="RHEA:15053"/>
        <dbReference type="ChEBI" id="CHEBI:15378"/>
        <dbReference type="ChEBI" id="CHEBI:57453"/>
        <dbReference type="ChEBI" id="CHEBI:143788"/>
        <dbReference type="ChEBI" id="CHEBI:147286"/>
        <dbReference type="ChEBI" id="CHEBI:195366"/>
        <dbReference type="EC" id="2.1.2.2"/>
    </reaction>
</comment>
<dbReference type="GO" id="GO:0004644">
    <property type="term" value="F:phosphoribosylglycinamide formyltransferase activity"/>
    <property type="evidence" value="ECO:0007669"/>
    <property type="project" value="UniProtKB-UniRule"/>
</dbReference>
<dbReference type="Proteomes" id="UP000243706">
    <property type="component" value="Chromosome 1"/>
</dbReference>
<evidence type="ECO:0000256" key="5">
    <source>
        <dbReference type="ARBA" id="ARBA00047664"/>
    </source>
</evidence>
<evidence type="ECO:0000259" key="7">
    <source>
        <dbReference type="Pfam" id="PF00551"/>
    </source>
</evidence>
<keyword evidence="3 6" id="KW-0658">Purine biosynthesis</keyword>
<dbReference type="InterPro" id="IPR002376">
    <property type="entry name" value="Formyl_transf_N"/>
</dbReference>
<evidence type="ECO:0000313" key="8">
    <source>
        <dbReference type="EMBL" id="GGA81808.1"/>
    </source>
</evidence>
<keyword evidence="2 6" id="KW-0808">Transferase</keyword>
<dbReference type="InterPro" id="IPR001555">
    <property type="entry name" value="GART_AS"/>
</dbReference>
<name>A0A240C0U7_9STAP</name>
<dbReference type="EMBL" id="LT906464">
    <property type="protein sequence ID" value="SNW01379.1"/>
    <property type="molecule type" value="Genomic_DNA"/>
</dbReference>
<evidence type="ECO:0000256" key="6">
    <source>
        <dbReference type="HAMAP-Rule" id="MF_01930"/>
    </source>
</evidence>
<dbReference type="PANTHER" id="PTHR43369:SF2">
    <property type="entry name" value="PHOSPHORIBOSYLGLYCINAMIDE FORMYLTRANSFERASE"/>
    <property type="match status" value="1"/>
</dbReference>
<evidence type="ECO:0000256" key="2">
    <source>
        <dbReference type="ARBA" id="ARBA00022679"/>
    </source>
</evidence>
<accession>A0A240C0U7</accession>
<evidence type="ECO:0000256" key="3">
    <source>
        <dbReference type="ARBA" id="ARBA00022755"/>
    </source>
</evidence>
<dbReference type="PROSITE" id="PS00373">
    <property type="entry name" value="GART"/>
    <property type="match status" value="1"/>
</dbReference>
<dbReference type="InterPro" id="IPR036477">
    <property type="entry name" value="Formyl_transf_N_sf"/>
</dbReference>
<dbReference type="Gene3D" id="3.40.50.170">
    <property type="entry name" value="Formyl transferase, N-terminal domain"/>
    <property type="match status" value="1"/>
</dbReference>
<dbReference type="OrthoDB" id="9806170at2"/>
<comment type="pathway">
    <text evidence="1 6">Purine metabolism; IMP biosynthesis via de novo pathway; N(2)-formyl-N(1)-(5-phospho-D-ribosyl)glycinamide from N(1)-(5-phospho-D-ribosyl)glycinamide (10-formyl THF route): step 1/1.</text>
</comment>
<dbReference type="Proteomes" id="UP000652995">
    <property type="component" value="Unassembled WGS sequence"/>
</dbReference>
<dbReference type="HAMAP" id="MF_01930">
    <property type="entry name" value="PurN"/>
    <property type="match status" value="1"/>
</dbReference>
<dbReference type="EC" id="2.1.2.2" evidence="6"/>
<feature type="site" description="Raises pKa of active site His" evidence="6">
    <location>
        <position position="146"/>
    </location>
</feature>
<dbReference type="InterPro" id="IPR004607">
    <property type="entry name" value="GART"/>
</dbReference>
<dbReference type="AlphaFoldDB" id="A0A240C0U7"/>
<feature type="domain" description="Formyl transferase N-terminal" evidence="7">
    <location>
        <begin position="3"/>
        <end position="183"/>
    </location>
</feature>
<dbReference type="KEGG" id="smus:C7J88_00240"/>
<proteinExistence type="inferred from homology"/>
<dbReference type="GO" id="GO:0006189">
    <property type="term" value="P:'de novo' IMP biosynthetic process"/>
    <property type="evidence" value="ECO:0007669"/>
    <property type="project" value="UniProtKB-UniRule"/>
</dbReference>
<dbReference type="RefSeq" id="WP_095116079.1">
    <property type="nucleotide sequence ID" value="NZ_BMCB01000001.1"/>
</dbReference>
<evidence type="ECO:0000256" key="1">
    <source>
        <dbReference type="ARBA" id="ARBA00005054"/>
    </source>
</evidence>
<dbReference type="EMBL" id="BMCB01000001">
    <property type="protein sequence ID" value="GGA81808.1"/>
    <property type="molecule type" value="Genomic_DNA"/>
</dbReference>
<reference evidence="11" key="3">
    <citation type="journal article" date="2019" name="Int. J. Syst. Evol. Microbiol.">
        <title>The Global Catalogue of Microorganisms (GCM) 10K type strain sequencing project: providing services to taxonomists for standard genome sequencing and annotation.</title>
        <authorList>
            <consortium name="The Broad Institute Genomics Platform"/>
            <consortium name="The Broad Institute Genome Sequencing Center for Infectious Disease"/>
            <person name="Wu L."/>
            <person name="Ma J."/>
        </authorList>
    </citation>
    <scope>NUCLEOTIDE SEQUENCE [LARGE SCALE GENOMIC DNA]</scope>
    <source>
        <strain evidence="11">CCM 4175</strain>
    </source>
</reference>
<keyword evidence="11" id="KW-1185">Reference proteome</keyword>
<evidence type="ECO:0000256" key="4">
    <source>
        <dbReference type="ARBA" id="ARBA00038440"/>
    </source>
</evidence>
<feature type="binding site" evidence="6">
    <location>
        <position position="66"/>
    </location>
    <ligand>
        <name>(6R)-10-formyltetrahydrofolate</name>
        <dbReference type="ChEBI" id="CHEBI:195366"/>
    </ligand>
</feature>
<dbReference type="NCBIfam" id="TIGR00639">
    <property type="entry name" value="PurN"/>
    <property type="match status" value="1"/>
</dbReference>
<dbReference type="Pfam" id="PF00551">
    <property type="entry name" value="Formyl_trans_N"/>
    <property type="match status" value="1"/>
</dbReference>
<feature type="active site" description="Proton donor" evidence="6">
    <location>
        <position position="110"/>
    </location>
</feature>
<sequence>MVKIAIFASGSGTNFDNIMQRVKKGVLRNIEVTALYTDQPTAACVQLGQQHGLPVHTYRPKSYVDKLAYEQDVLKQLEAEQVEWIVLAGYMRLIGNTLLDAYEGKILNIHPSLLPKYKGIDAIGKALNNGELETGTTVHYVDAGMDTGQIIAQRKCPIYQDDTKAALEDRIKSLEYELYPEVIQQIIR</sequence>
<dbReference type="SUPFAM" id="SSF53328">
    <property type="entry name" value="Formyltransferase"/>
    <property type="match status" value="1"/>
</dbReference>
<gene>
    <name evidence="6 9" type="primary">purN</name>
    <name evidence="8" type="ORF">GCM10007183_02520</name>
    <name evidence="9" type="ORF">SAMEA4412661_00697</name>
</gene>
<reference evidence="9 10" key="2">
    <citation type="submission" date="2017-06" db="EMBL/GenBank/DDBJ databases">
        <authorList>
            <consortium name="Pathogen Informatics"/>
        </authorList>
    </citation>
    <scope>NUCLEOTIDE SEQUENCE [LARGE SCALE GENOMIC DNA]</scope>
    <source>
        <strain evidence="9 10">NCTC13833</strain>
    </source>
</reference>
<reference evidence="8" key="1">
    <citation type="journal article" date="2014" name="Int. J. Syst. Evol. Microbiol.">
        <title>Complete genome of a new Firmicutes species belonging to the dominant human colonic microbiota ('Ruminococcus bicirculans') reveals two chromosomes and a selective capacity to utilize plant glucans.</title>
        <authorList>
            <consortium name="NISC Comparative Sequencing Program"/>
            <person name="Wegmann U."/>
            <person name="Louis P."/>
            <person name="Goesmann A."/>
            <person name="Henrissat B."/>
            <person name="Duncan S.H."/>
            <person name="Flint H.J."/>
        </authorList>
    </citation>
    <scope>NUCLEOTIDE SEQUENCE</scope>
    <source>
        <strain evidence="8">CCM 4175</strain>
    </source>
</reference>
<evidence type="ECO:0000313" key="11">
    <source>
        <dbReference type="Proteomes" id="UP000652995"/>
    </source>
</evidence>
<comment type="function">
    <text evidence="6">Catalyzes the transfer of a formyl group from 10-formyltetrahydrofolate to 5-phospho-ribosyl-glycinamide (GAR), producing 5-phospho-ribosyl-N-formylglycinamide (FGAR) and tetrahydrofolate.</text>
</comment>